<evidence type="ECO:0000313" key="1">
    <source>
        <dbReference type="EMBL" id="KAG7086601.1"/>
    </source>
</evidence>
<dbReference type="Proteomes" id="UP001049176">
    <property type="component" value="Chromosome 10"/>
</dbReference>
<evidence type="ECO:0000313" key="2">
    <source>
        <dbReference type="Proteomes" id="UP001049176"/>
    </source>
</evidence>
<dbReference type="GeneID" id="66071622"/>
<dbReference type="AlphaFoldDB" id="A0A9P7RNV9"/>
<dbReference type="KEGG" id="more:E1B28_002546"/>
<comment type="caution">
    <text evidence="1">The sequence shown here is derived from an EMBL/GenBank/DDBJ whole genome shotgun (WGS) entry which is preliminary data.</text>
</comment>
<dbReference type="RefSeq" id="XP_043003072.1">
    <property type="nucleotide sequence ID" value="XM_043159471.1"/>
</dbReference>
<proteinExistence type="predicted"/>
<keyword evidence="2" id="KW-1185">Reference proteome</keyword>
<gene>
    <name evidence="1" type="ORF">E1B28_002546</name>
</gene>
<name>A0A9P7RNV9_9AGAR</name>
<accession>A0A9P7RNV9</accession>
<reference evidence="1" key="1">
    <citation type="journal article" date="2021" name="Genome Biol. Evol.">
        <title>The assembled and annotated genome of the fairy-ring fungus Marasmius oreades.</title>
        <authorList>
            <person name="Hiltunen M."/>
            <person name="Ament-Velasquez S.L."/>
            <person name="Johannesson H."/>
        </authorList>
    </citation>
    <scope>NUCLEOTIDE SEQUENCE</scope>
    <source>
        <strain evidence="1">03SP1</strain>
    </source>
</reference>
<protein>
    <submittedName>
        <fullName evidence="1">Uncharacterized protein</fullName>
    </submittedName>
</protein>
<dbReference type="OrthoDB" id="5277092at2759"/>
<organism evidence="1 2">
    <name type="scientific">Marasmius oreades</name>
    <name type="common">fairy-ring Marasmius</name>
    <dbReference type="NCBI Taxonomy" id="181124"/>
    <lineage>
        <taxon>Eukaryota</taxon>
        <taxon>Fungi</taxon>
        <taxon>Dikarya</taxon>
        <taxon>Basidiomycota</taxon>
        <taxon>Agaricomycotina</taxon>
        <taxon>Agaricomycetes</taxon>
        <taxon>Agaricomycetidae</taxon>
        <taxon>Agaricales</taxon>
        <taxon>Marasmiineae</taxon>
        <taxon>Marasmiaceae</taxon>
        <taxon>Marasmius</taxon>
    </lineage>
</organism>
<dbReference type="EMBL" id="CM032190">
    <property type="protein sequence ID" value="KAG7086601.1"/>
    <property type="molecule type" value="Genomic_DNA"/>
</dbReference>
<sequence>MFSSASSKENPDEVLKNFVSKTPNTRYTFDSERDAPVSEICRENGPQSRECIQIRMNSKRMFEAMQSLGFFCALPIDPGKTYMECKPLPK</sequence>